<evidence type="ECO:0000313" key="8">
    <source>
        <dbReference type="EMBL" id="OGC81980.1"/>
    </source>
</evidence>
<dbReference type="AlphaFoldDB" id="A0A1F4XK37"/>
<dbReference type="GO" id="GO:0006412">
    <property type="term" value="P:translation"/>
    <property type="evidence" value="ECO:0007669"/>
    <property type="project" value="UniProtKB-UniRule"/>
</dbReference>
<proteinExistence type="inferred from homology"/>
<comment type="subunit">
    <text evidence="6">Part of the 30S ribosomal subunit. Contacts proteins S9 and S11.</text>
</comment>
<dbReference type="Gene3D" id="1.10.455.10">
    <property type="entry name" value="Ribosomal protein S7 domain"/>
    <property type="match status" value="1"/>
</dbReference>
<evidence type="ECO:0000256" key="3">
    <source>
        <dbReference type="ARBA" id="ARBA00022884"/>
    </source>
</evidence>
<evidence type="ECO:0000256" key="2">
    <source>
        <dbReference type="ARBA" id="ARBA00022730"/>
    </source>
</evidence>
<evidence type="ECO:0000259" key="7">
    <source>
        <dbReference type="Pfam" id="PF00177"/>
    </source>
</evidence>
<evidence type="ECO:0000256" key="5">
    <source>
        <dbReference type="ARBA" id="ARBA00023274"/>
    </source>
</evidence>
<dbReference type="EMBL" id="MEWR01000014">
    <property type="protein sequence ID" value="OGC81980.1"/>
    <property type="molecule type" value="Genomic_DNA"/>
</dbReference>
<dbReference type="STRING" id="1817814.A2V81_03855"/>
<dbReference type="GO" id="GO:0015935">
    <property type="term" value="C:small ribosomal subunit"/>
    <property type="evidence" value="ECO:0007669"/>
    <property type="project" value="InterPro"/>
</dbReference>
<dbReference type="FunFam" id="1.10.455.10:FF:000001">
    <property type="entry name" value="30S ribosomal protein S7"/>
    <property type="match status" value="1"/>
</dbReference>
<name>A0A1F4XK37_9BACT</name>
<dbReference type="GO" id="GO:0019843">
    <property type="term" value="F:rRNA binding"/>
    <property type="evidence" value="ECO:0007669"/>
    <property type="project" value="UniProtKB-UniRule"/>
</dbReference>
<dbReference type="InterPro" id="IPR005717">
    <property type="entry name" value="Ribosomal_uS7_bac/org-type"/>
</dbReference>
<dbReference type="HAMAP" id="MF_00480_B">
    <property type="entry name" value="Ribosomal_uS7_B"/>
    <property type="match status" value="1"/>
</dbReference>
<dbReference type="PIRSF" id="PIRSF002122">
    <property type="entry name" value="RPS7p_RPS7a_RPS5e_RPS7o"/>
    <property type="match status" value="1"/>
</dbReference>
<evidence type="ECO:0000256" key="1">
    <source>
        <dbReference type="ARBA" id="ARBA00007151"/>
    </source>
</evidence>
<protein>
    <recommendedName>
        <fullName evidence="6">Small ribosomal subunit protein uS7</fullName>
    </recommendedName>
</protein>
<reference evidence="8 9" key="1">
    <citation type="journal article" date="2016" name="Nat. Commun.">
        <title>Thousands of microbial genomes shed light on interconnected biogeochemical processes in an aquifer system.</title>
        <authorList>
            <person name="Anantharaman K."/>
            <person name="Brown C.T."/>
            <person name="Hug L.A."/>
            <person name="Sharon I."/>
            <person name="Castelle C.J."/>
            <person name="Probst A.J."/>
            <person name="Thomas B.C."/>
            <person name="Singh A."/>
            <person name="Wilkins M.J."/>
            <person name="Karaoz U."/>
            <person name="Brodie E.L."/>
            <person name="Williams K.H."/>
            <person name="Hubbard S.S."/>
            <person name="Banfield J.F."/>
        </authorList>
    </citation>
    <scope>NUCLEOTIDE SEQUENCE [LARGE SCALE GENOMIC DNA]</scope>
</reference>
<keyword evidence="6" id="KW-0820">tRNA-binding</keyword>
<comment type="similarity">
    <text evidence="1 6">Belongs to the universal ribosomal protein uS7 family.</text>
</comment>
<evidence type="ECO:0000256" key="4">
    <source>
        <dbReference type="ARBA" id="ARBA00022980"/>
    </source>
</evidence>
<comment type="function">
    <text evidence="6">One of the primary rRNA binding proteins, it binds directly to 16S rRNA where it nucleates assembly of the head domain of the 30S subunit. Is located at the subunit interface close to the decoding center, probably blocks exit of the E-site tRNA.</text>
</comment>
<keyword evidence="5 6" id="KW-0687">Ribonucleoprotein</keyword>
<gene>
    <name evidence="6" type="primary">rpsG</name>
    <name evidence="8" type="ORF">A2V81_03855</name>
</gene>
<dbReference type="PANTHER" id="PTHR11205">
    <property type="entry name" value="RIBOSOMAL PROTEIN S7"/>
    <property type="match status" value="1"/>
</dbReference>
<dbReference type="GO" id="GO:0003735">
    <property type="term" value="F:structural constituent of ribosome"/>
    <property type="evidence" value="ECO:0007669"/>
    <property type="project" value="InterPro"/>
</dbReference>
<dbReference type="CDD" id="cd14869">
    <property type="entry name" value="uS7_Bacteria"/>
    <property type="match status" value="1"/>
</dbReference>
<dbReference type="InterPro" id="IPR036823">
    <property type="entry name" value="Ribosomal_uS7_dom_sf"/>
</dbReference>
<dbReference type="InterPro" id="IPR000235">
    <property type="entry name" value="Ribosomal_uS7"/>
</dbReference>
<evidence type="ECO:0000313" key="9">
    <source>
        <dbReference type="Proteomes" id="UP000177614"/>
    </source>
</evidence>
<feature type="domain" description="Small ribosomal subunit protein uS7" evidence="7">
    <location>
        <begin position="8"/>
        <end position="134"/>
    </location>
</feature>
<dbReference type="GO" id="GO:0000049">
    <property type="term" value="F:tRNA binding"/>
    <property type="evidence" value="ECO:0007669"/>
    <property type="project" value="UniProtKB-UniRule"/>
</dbReference>
<sequence length="143" mass="16112">MKKKVITLQDKLINMVMTRGKKSTAVDIVNGAYEKIRQSKKNPDEIFTQAFENVAPVVEVKAKRIGGSNYQIPIEVKPNRRQTLALRWLIGAARDRKGHTMADKLAAELMEASQNQGGAIKKKEDTHRMAEANKAFAHFAKYM</sequence>
<dbReference type="NCBIfam" id="TIGR01029">
    <property type="entry name" value="rpsG_bact"/>
    <property type="match status" value="1"/>
</dbReference>
<dbReference type="Proteomes" id="UP000177614">
    <property type="component" value="Unassembled WGS sequence"/>
</dbReference>
<accession>A0A1F4XK37</accession>
<dbReference type="Pfam" id="PF00177">
    <property type="entry name" value="Ribosomal_S7"/>
    <property type="match status" value="1"/>
</dbReference>
<keyword evidence="4 6" id="KW-0689">Ribosomal protein</keyword>
<organism evidence="8 9">
    <name type="scientific">Candidatus Abawacabacteria bacterium RBG_16_42_10</name>
    <dbReference type="NCBI Taxonomy" id="1817814"/>
    <lineage>
        <taxon>Bacteria</taxon>
        <taxon>Candidatus Abawacaibacteriota</taxon>
    </lineage>
</organism>
<dbReference type="SUPFAM" id="SSF47973">
    <property type="entry name" value="Ribosomal protein S7"/>
    <property type="match status" value="1"/>
</dbReference>
<comment type="caution">
    <text evidence="8">The sequence shown here is derived from an EMBL/GenBank/DDBJ whole genome shotgun (WGS) entry which is preliminary data.</text>
</comment>
<keyword evidence="2 6" id="KW-0699">rRNA-binding</keyword>
<dbReference type="InterPro" id="IPR023798">
    <property type="entry name" value="Ribosomal_uS7_dom"/>
</dbReference>
<keyword evidence="3 6" id="KW-0694">RNA-binding</keyword>
<evidence type="ECO:0000256" key="6">
    <source>
        <dbReference type="HAMAP-Rule" id="MF_00480"/>
    </source>
</evidence>